<dbReference type="GO" id="GO:0007059">
    <property type="term" value="P:chromosome segregation"/>
    <property type="evidence" value="ECO:0007669"/>
    <property type="project" value="UniProtKB-KW"/>
</dbReference>
<feature type="domain" description="Core-binding (CB)" evidence="11">
    <location>
        <begin position="1"/>
        <end position="51"/>
    </location>
</feature>
<dbReference type="GO" id="GO:0006310">
    <property type="term" value="P:DNA recombination"/>
    <property type="evidence" value="ECO:0007669"/>
    <property type="project" value="UniProtKB-KW"/>
</dbReference>
<dbReference type="InterPro" id="IPR011010">
    <property type="entry name" value="DNA_brk_join_enz"/>
</dbReference>
<keyword evidence="7" id="KW-0233">DNA recombination</keyword>
<keyword evidence="3" id="KW-0132">Cell division</keyword>
<dbReference type="InterPro" id="IPR044068">
    <property type="entry name" value="CB"/>
</dbReference>
<dbReference type="PROSITE" id="PS51898">
    <property type="entry name" value="TYR_RECOMBINASE"/>
    <property type="match status" value="1"/>
</dbReference>
<dbReference type="GO" id="GO:0005737">
    <property type="term" value="C:cytoplasm"/>
    <property type="evidence" value="ECO:0007669"/>
    <property type="project" value="UniProtKB-SubCell"/>
</dbReference>
<gene>
    <name evidence="12" type="ORF">SAMN02745220_03932</name>
</gene>
<evidence type="ECO:0000259" key="11">
    <source>
        <dbReference type="PROSITE" id="PS51900"/>
    </source>
</evidence>
<dbReference type="PANTHER" id="PTHR30349:SF77">
    <property type="entry name" value="TYROSINE RECOMBINASE XERC"/>
    <property type="match status" value="1"/>
</dbReference>
<name>A0A1M7YF94_9BACT</name>
<dbReference type="GO" id="GO:0003677">
    <property type="term" value="F:DNA binding"/>
    <property type="evidence" value="ECO:0007669"/>
    <property type="project" value="UniProtKB-UniRule"/>
</dbReference>
<keyword evidence="5" id="KW-0229">DNA integration</keyword>
<dbReference type="GO" id="GO:0015074">
    <property type="term" value="P:DNA integration"/>
    <property type="evidence" value="ECO:0007669"/>
    <property type="project" value="UniProtKB-KW"/>
</dbReference>
<dbReference type="AlphaFoldDB" id="A0A1M7YF94"/>
<dbReference type="InterPro" id="IPR013762">
    <property type="entry name" value="Integrase-like_cat_sf"/>
</dbReference>
<dbReference type="Proteomes" id="UP000184603">
    <property type="component" value="Unassembled WGS sequence"/>
</dbReference>
<dbReference type="STRING" id="1121416.SAMN02745220_03932"/>
<accession>A0A1M7YF94</accession>
<evidence type="ECO:0000256" key="2">
    <source>
        <dbReference type="ARBA" id="ARBA00022490"/>
    </source>
</evidence>
<evidence type="ECO:0000256" key="8">
    <source>
        <dbReference type="ARBA" id="ARBA00023306"/>
    </source>
</evidence>
<keyword evidence="13" id="KW-1185">Reference proteome</keyword>
<evidence type="ECO:0000256" key="9">
    <source>
        <dbReference type="PROSITE-ProRule" id="PRU01248"/>
    </source>
</evidence>
<evidence type="ECO:0000256" key="7">
    <source>
        <dbReference type="ARBA" id="ARBA00023172"/>
    </source>
</evidence>
<dbReference type="SUPFAM" id="SSF56349">
    <property type="entry name" value="DNA breaking-rejoining enzymes"/>
    <property type="match status" value="1"/>
</dbReference>
<dbReference type="GO" id="GO:0051301">
    <property type="term" value="P:cell division"/>
    <property type="evidence" value="ECO:0007669"/>
    <property type="project" value="UniProtKB-KW"/>
</dbReference>
<dbReference type="PROSITE" id="PS51900">
    <property type="entry name" value="CB"/>
    <property type="match status" value="1"/>
</dbReference>
<keyword evidence="2" id="KW-0963">Cytoplasm</keyword>
<reference evidence="12 13" key="1">
    <citation type="submission" date="2016-12" db="EMBL/GenBank/DDBJ databases">
        <authorList>
            <person name="Song W.-J."/>
            <person name="Kurnit D.M."/>
        </authorList>
    </citation>
    <scope>NUCLEOTIDE SEQUENCE [LARGE SCALE GENOMIC DNA]</scope>
    <source>
        <strain evidence="12 13">DSM 18488</strain>
    </source>
</reference>
<feature type="domain" description="Tyr recombinase" evidence="10">
    <location>
        <begin position="69"/>
        <end position="250"/>
    </location>
</feature>
<protein>
    <submittedName>
        <fullName evidence="12">Integrase/recombinase XerC</fullName>
    </submittedName>
</protein>
<dbReference type="InterPro" id="IPR010998">
    <property type="entry name" value="Integrase_recombinase_N"/>
</dbReference>
<proteinExistence type="predicted"/>
<evidence type="ECO:0000313" key="12">
    <source>
        <dbReference type="EMBL" id="SHO51283.1"/>
    </source>
</evidence>
<keyword evidence="6 9" id="KW-0238">DNA-binding</keyword>
<evidence type="ECO:0000256" key="6">
    <source>
        <dbReference type="ARBA" id="ARBA00023125"/>
    </source>
</evidence>
<dbReference type="Gene3D" id="1.10.443.10">
    <property type="entry name" value="Intergrase catalytic core"/>
    <property type="match status" value="1"/>
</dbReference>
<evidence type="ECO:0000313" key="13">
    <source>
        <dbReference type="Proteomes" id="UP000184603"/>
    </source>
</evidence>
<dbReference type="Gene3D" id="1.10.150.130">
    <property type="match status" value="1"/>
</dbReference>
<sequence length="263" mass="30179">MHFLVRLPVQLESATSVHIRSYLDLLLEQRLAPKTVNERLIAIRSFYRYLHEEEGKSIKNPVLKGMALRLPKPLPRHAKQSELDLLFEVITKKRDRALFMLMLRCGLRVDEVANLSLDAIDYENSQIVVLRGKGAKDRTTYISNDAADALAAYLQVRQPTKEGRIFLVEKGIHKGEPISVRGIQKRIEYYSKKIGVTLSCHKLRHTMATQLLNAGADIVTIQELLGHSKIEQTMRYSQLSNMRAQHDYYKAMNGVMKNEYFKG</sequence>
<evidence type="ECO:0000256" key="4">
    <source>
        <dbReference type="ARBA" id="ARBA00022829"/>
    </source>
</evidence>
<dbReference type="InterPro" id="IPR050090">
    <property type="entry name" value="Tyrosine_recombinase_XerCD"/>
</dbReference>
<dbReference type="Pfam" id="PF00589">
    <property type="entry name" value="Phage_integrase"/>
    <property type="match status" value="1"/>
</dbReference>
<comment type="subcellular location">
    <subcellularLocation>
        <location evidence="1">Cytoplasm</location>
    </subcellularLocation>
</comment>
<evidence type="ECO:0000256" key="5">
    <source>
        <dbReference type="ARBA" id="ARBA00022908"/>
    </source>
</evidence>
<organism evidence="12 13">
    <name type="scientific">Desulfopila aestuarii DSM 18488</name>
    <dbReference type="NCBI Taxonomy" id="1121416"/>
    <lineage>
        <taxon>Bacteria</taxon>
        <taxon>Pseudomonadati</taxon>
        <taxon>Thermodesulfobacteriota</taxon>
        <taxon>Desulfobulbia</taxon>
        <taxon>Desulfobulbales</taxon>
        <taxon>Desulfocapsaceae</taxon>
        <taxon>Desulfopila</taxon>
    </lineage>
</organism>
<keyword evidence="4" id="KW-0159">Chromosome partition</keyword>
<evidence type="ECO:0000256" key="3">
    <source>
        <dbReference type="ARBA" id="ARBA00022618"/>
    </source>
</evidence>
<dbReference type="Pfam" id="PF02899">
    <property type="entry name" value="Phage_int_SAM_1"/>
    <property type="match status" value="1"/>
</dbReference>
<evidence type="ECO:0000256" key="1">
    <source>
        <dbReference type="ARBA" id="ARBA00004496"/>
    </source>
</evidence>
<dbReference type="InterPro" id="IPR004107">
    <property type="entry name" value="Integrase_SAM-like_N"/>
</dbReference>
<evidence type="ECO:0000259" key="10">
    <source>
        <dbReference type="PROSITE" id="PS51898"/>
    </source>
</evidence>
<dbReference type="EMBL" id="FRFE01000024">
    <property type="protein sequence ID" value="SHO51283.1"/>
    <property type="molecule type" value="Genomic_DNA"/>
</dbReference>
<dbReference type="InterPro" id="IPR002104">
    <property type="entry name" value="Integrase_catalytic"/>
</dbReference>
<keyword evidence="8" id="KW-0131">Cell cycle</keyword>
<dbReference type="PANTHER" id="PTHR30349">
    <property type="entry name" value="PHAGE INTEGRASE-RELATED"/>
    <property type="match status" value="1"/>
</dbReference>